<dbReference type="RefSeq" id="WP_091178417.1">
    <property type="nucleotide sequence ID" value="NZ_FOFA01000002.1"/>
</dbReference>
<evidence type="ECO:0000313" key="4">
    <source>
        <dbReference type="Proteomes" id="UP000198504"/>
    </source>
</evidence>
<protein>
    <recommendedName>
        <fullName evidence="2">HNH nuclease domain-containing protein</fullName>
    </recommendedName>
</protein>
<feature type="compositionally biased region" description="Low complexity" evidence="1">
    <location>
        <begin position="432"/>
        <end position="442"/>
    </location>
</feature>
<dbReference type="InterPro" id="IPR003615">
    <property type="entry name" value="HNH_nuc"/>
</dbReference>
<dbReference type="SMART" id="SM00507">
    <property type="entry name" value="HNHc"/>
    <property type="match status" value="1"/>
</dbReference>
<feature type="compositionally biased region" description="Low complexity" evidence="1">
    <location>
        <begin position="294"/>
        <end position="308"/>
    </location>
</feature>
<dbReference type="OrthoDB" id="5241234at2"/>
<keyword evidence="4" id="KW-1185">Reference proteome</keyword>
<sequence length="451" mass="48165">MEEGLHPTTAALTGLLAQLSELTADALGGVEDEFTESDLVDQVGLLERLRSAVAATQAAAMVRLTRVRVERETAEQQRPERIGRGLAEEIALACRLSPTVAARRLGAAKAWWFDLPHTYAALAAGRLHERVANAVVEQTRHLPAVTRREVDQQLHDPRTDLPGLGVRRALAAITTTAYAADPRAYLERGRHARDDRYVALRPAPDTMSVLTGYLPVEQGVACLAALRTHTDSAVATGDERTRGQIMADTLVERLTGQTRAGDVAVEIQIIVPVDALAASDAALDVADGPVLDGSASQSPSPSPRSTEPGTATVTGVGALPLSVARQLVDDSGGTKHLRLLHRSPAGHLVDIGGRRRFTGALADLVLARDQTCREPYCDAPVRHLDHVQRHADGGPTTLPNARGLCARHNLAREQPGWSATVVHDGLGDRPHTVVTTTPTGHTYESRAPDPP</sequence>
<dbReference type="InterPro" id="IPR003870">
    <property type="entry name" value="DUF222"/>
</dbReference>
<feature type="region of interest" description="Disordered" evidence="1">
    <location>
        <begin position="289"/>
        <end position="314"/>
    </location>
</feature>
<name>A0A1H9DLP3_9ACTN</name>
<dbReference type="CDD" id="cd00085">
    <property type="entry name" value="HNHc"/>
    <property type="match status" value="1"/>
</dbReference>
<gene>
    <name evidence="3" type="ORF">SAMN05421756_102585</name>
</gene>
<evidence type="ECO:0000259" key="2">
    <source>
        <dbReference type="SMART" id="SM00507"/>
    </source>
</evidence>
<proteinExistence type="predicted"/>
<organism evidence="3 4">
    <name type="scientific">Microlunatus flavus</name>
    <dbReference type="NCBI Taxonomy" id="1036181"/>
    <lineage>
        <taxon>Bacteria</taxon>
        <taxon>Bacillati</taxon>
        <taxon>Actinomycetota</taxon>
        <taxon>Actinomycetes</taxon>
        <taxon>Propionibacteriales</taxon>
        <taxon>Propionibacteriaceae</taxon>
        <taxon>Microlunatus</taxon>
    </lineage>
</organism>
<dbReference type="Proteomes" id="UP000198504">
    <property type="component" value="Unassembled WGS sequence"/>
</dbReference>
<evidence type="ECO:0000313" key="3">
    <source>
        <dbReference type="EMBL" id="SEQ14430.1"/>
    </source>
</evidence>
<feature type="domain" description="HNH nuclease" evidence="2">
    <location>
        <begin position="360"/>
        <end position="410"/>
    </location>
</feature>
<dbReference type="Pfam" id="PF02720">
    <property type="entry name" value="DUF222"/>
    <property type="match status" value="1"/>
</dbReference>
<feature type="region of interest" description="Disordered" evidence="1">
    <location>
        <begin position="424"/>
        <end position="451"/>
    </location>
</feature>
<dbReference type="EMBL" id="FOFA01000002">
    <property type="protein sequence ID" value="SEQ14430.1"/>
    <property type="molecule type" value="Genomic_DNA"/>
</dbReference>
<evidence type="ECO:0000256" key="1">
    <source>
        <dbReference type="SAM" id="MobiDB-lite"/>
    </source>
</evidence>
<reference evidence="4" key="1">
    <citation type="submission" date="2016-10" db="EMBL/GenBank/DDBJ databases">
        <authorList>
            <person name="Varghese N."/>
            <person name="Submissions S."/>
        </authorList>
    </citation>
    <scope>NUCLEOTIDE SEQUENCE [LARGE SCALE GENOMIC DNA]</scope>
    <source>
        <strain evidence="4">CGMCC 4.6856</strain>
    </source>
</reference>
<dbReference type="STRING" id="1036181.SAMN05421756_102585"/>
<dbReference type="AlphaFoldDB" id="A0A1H9DLP3"/>
<accession>A0A1H9DLP3</accession>